<proteinExistence type="predicted"/>
<accession>A0A1V4JBE4</accession>
<feature type="region of interest" description="Disordered" evidence="1">
    <location>
        <begin position="140"/>
        <end position="159"/>
    </location>
</feature>
<sequence length="159" mass="17527">MLECNLPHRARTNLIVYESSLKQKNIDSAAVFVCKAELSLCVSNTLTDALSFSRPGEKNLRKRQNPESRATSQILIVFTRSLPDGGLLGRGLAQSTDEDPSPEMMAAVNDRYLTTSLIDTGAQILMIVRDAPCSTTEERHFCGEQQPSQQEGDFSEGTF</sequence>
<evidence type="ECO:0000256" key="1">
    <source>
        <dbReference type="SAM" id="MobiDB-lite"/>
    </source>
</evidence>
<dbReference type="AlphaFoldDB" id="A0A1V4JBE4"/>
<gene>
    <name evidence="2" type="ORF">AV530_012468</name>
</gene>
<dbReference type="Proteomes" id="UP000190648">
    <property type="component" value="Unassembled WGS sequence"/>
</dbReference>
<keyword evidence="3" id="KW-1185">Reference proteome</keyword>
<feature type="compositionally biased region" description="Polar residues" evidence="1">
    <location>
        <begin position="145"/>
        <end position="159"/>
    </location>
</feature>
<comment type="caution">
    <text evidence="2">The sequence shown here is derived from an EMBL/GenBank/DDBJ whole genome shotgun (WGS) entry which is preliminary data.</text>
</comment>
<name>A0A1V4JBE4_PATFA</name>
<dbReference type="EMBL" id="LSYS01008075">
    <property type="protein sequence ID" value="OPJ69404.1"/>
    <property type="molecule type" value="Genomic_DNA"/>
</dbReference>
<reference evidence="2 3" key="1">
    <citation type="submission" date="2016-02" db="EMBL/GenBank/DDBJ databases">
        <title>Band-tailed pigeon sequencing and assembly.</title>
        <authorList>
            <person name="Soares A.E."/>
            <person name="Novak B.J."/>
            <person name="Rice E.S."/>
            <person name="O'Connell B."/>
            <person name="Chang D."/>
            <person name="Weber S."/>
            <person name="Shapiro B."/>
        </authorList>
    </citation>
    <scope>NUCLEOTIDE SEQUENCE [LARGE SCALE GENOMIC DNA]</scope>
    <source>
        <strain evidence="2">BTP2013</strain>
        <tissue evidence="2">Blood</tissue>
    </source>
</reference>
<protein>
    <submittedName>
        <fullName evidence="2">Uncharacterized protein</fullName>
    </submittedName>
</protein>
<evidence type="ECO:0000313" key="3">
    <source>
        <dbReference type="Proteomes" id="UP000190648"/>
    </source>
</evidence>
<evidence type="ECO:0000313" key="2">
    <source>
        <dbReference type="EMBL" id="OPJ69404.1"/>
    </source>
</evidence>
<organism evidence="2 3">
    <name type="scientific">Patagioenas fasciata monilis</name>
    <dbReference type="NCBI Taxonomy" id="372326"/>
    <lineage>
        <taxon>Eukaryota</taxon>
        <taxon>Metazoa</taxon>
        <taxon>Chordata</taxon>
        <taxon>Craniata</taxon>
        <taxon>Vertebrata</taxon>
        <taxon>Euteleostomi</taxon>
        <taxon>Archelosauria</taxon>
        <taxon>Archosauria</taxon>
        <taxon>Dinosauria</taxon>
        <taxon>Saurischia</taxon>
        <taxon>Theropoda</taxon>
        <taxon>Coelurosauria</taxon>
        <taxon>Aves</taxon>
        <taxon>Neognathae</taxon>
        <taxon>Neoaves</taxon>
        <taxon>Columbimorphae</taxon>
        <taxon>Columbiformes</taxon>
        <taxon>Columbidae</taxon>
        <taxon>Patagioenas</taxon>
    </lineage>
</organism>